<feature type="domain" description="MEIOB-like N-terminal" evidence="16">
    <location>
        <begin position="69"/>
        <end position="192"/>
    </location>
</feature>
<dbReference type="GO" id="GO:0008310">
    <property type="term" value="F:single-stranded DNA 3'-5' DNA exonuclease activity"/>
    <property type="evidence" value="ECO:0007669"/>
    <property type="project" value="TreeGrafter"/>
</dbReference>
<dbReference type="FunFam" id="2.40.50.140:FF:000171">
    <property type="entry name" value="meiosis-specific with OB domain-containing protein isoform X1"/>
    <property type="match status" value="1"/>
</dbReference>
<gene>
    <name evidence="18" type="primary">MEIOB</name>
</gene>
<evidence type="ECO:0000256" key="2">
    <source>
        <dbReference type="ARBA" id="ARBA00004286"/>
    </source>
</evidence>
<evidence type="ECO:0000256" key="14">
    <source>
        <dbReference type="ARBA" id="ARBA00064840"/>
    </source>
</evidence>
<evidence type="ECO:0000256" key="10">
    <source>
        <dbReference type="ARBA" id="ARBA00023242"/>
    </source>
</evidence>
<dbReference type="RefSeq" id="XP_054848724.1">
    <property type="nucleotide sequence ID" value="XM_054992749.1"/>
</dbReference>
<keyword evidence="5" id="KW-0963">Cytoplasm</keyword>
<dbReference type="KEGG" id="emc:129338475"/>
<comment type="function">
    <text evidence="13">Single-stranded DNA-binding protein required for homologous recombination in meiosis I. Required for double strand breaks (DSBs) repair and crossover formation and promotion of faithful and complete synapsis. Not required for the initial loading of recombinases but required to maintain a proper number of RAD51 and DMC1 foci after the zygotene stage. May act by ensuring the stabilization of recombinases, which is required for successful homology search and meiotic recombination. Displays Single-stranded DNA 3'-5' exonuclease activity in vitro.</text>
</comment>
<dbReference type="FunFam" id="2.40.50.140:FF:000248">
    <property type="entry name" value="Meiosis specific with OB domains"/>
    <property type="match status" value="1"/>
</dbReference>
<dbReference type="GO" id="GO:0005737">
    <property type="term" value="C:cytoplasm"/>
    <property type="evidence" value="ECO:0007669"/>
    <property type="project" value="UniProtKB-SubCell"/>
</dbReference>
<evidence type="ECO:0000256" key="1">
    <source>
        <dbReference type="ARBA" id="ARBA00004123"/>
    </source>
</evidence>
<dbReference type="FunFam" id="2.40.50.140:FF:000239">
    <property type="entry name" value="Meiosis specific with OB domains"/>
    <property type="match status" value="1"/>
</dbReference>
<evidence type="ECO:0000256" key="9">
    <source>
        <dbReference type="ARBA" id="ARBA00023125"/>
    </source>
</evidence>
<accession>A0AA97K560</accession>
<evidence type="ECO:0000259" key="16">
    <source>
        <dbReference type="Pfam" id="PF24903"/>
    </source>
</evidence>
<reference evidence="18" key="1">
    <citation type="submission" date="2025-08" db="UniProtKB">
        <authorList>
            <consortium name="RefSeq"/>
        </authorList>
    </citation>
    <scope>IDENTIFICATION</scope>
    <source>
        <tissue evidence="18">Blood</tissue>
    </source>
</reference>
<dbReference type="GO" id="GO:0000712">
    <property type="term" value="P:resolution of meiotic recombination intermediates"/>
    <property type="evidence" value="ECO:0007669"/>
    <property type="project" value="TreeGrafter"/>
</dbReference>
<evidence type="ECO:0000256" key="12">
    <source>
        <dbReference type="ARBA" id="ARBA00038329"/>
    </source>
</evidence>
<comment type="subcellular location">
    <subcellularLocation>
        <location evidence="2">Chromosome</location>
    </subcellularLocation>
    <subcellularLocation>
        <location evidence="3">Cytoplasm</location>
    </subcellularLocation>
    <subcellularLocation>
        <location evidence="1">Nucleus</location>
    </subcellularLocation>
</comment>
<keyword evidence="17" id="KW-1185">Reference proteome</keyword>
<evidence type="ECO:0000256" key="11">
    <source>
        <dbReference type="ARBA" id="ARBA00023254"/>
    </source>
</evidence>
<dbReference type="InterPro" id="IPR056880">
    <property type="entry name" value="OB_MEIOB_N"/>
</dbReference>
<keyword evidence="7" id="KW-0378">Hydrolase</keyword>
<organism evidence="17 18">
    <name type="scientific">Eublepharis macularius</name>
    <name type="common">Leopard gecko</name>
    <name type="synonym">Cyrtodactylus macularius</name>
    <dbReference type="NCBI Taxonomy" id="481883"/>
    <lineage>
        <taxon>Eukaryota</taxon>
        <taxon>Metazoa</taxon>
        <taxon>Chordata</taxon>
        <taxon>Craniata</taxon>
        <taxon>Vertebrata</taxon>
        <taxon>Euteleostomi</taxon>
        <taxon>Lepidosauria</taxon>
        <taxon>Squamata</taxon>
        <taxon>Bifurcata</taxon>
        <taxon>Gekkota</taxon>
        <taxon>Eublepharidae</taxon>
        <taxon>Eublepharinae</taxon>
        <taxon>Eublepharis</taxon>
    </lineage>
</organism>
<comment type="similarity">
    <text evidence="12">Belongs to the MEIOB family.</text>
</comment>
<sequence length="528" mass="58812">MGTQSPQLVAELFPLPEGKPNRGCSIKRLAWASGIHSPHNSCDKHSSLGVCLLGRHELCRLIGSSRSPSLSVIGVVIGKTDTKGFPDRKNIGSERYTFVFTVRDSPSYFINVNSWGKENYVKSLSESLRVGDCVIIENPLVQTKEVEKEEKFNPTTPSCYKLLLSETHSAVKICSRCEVDTKLLSLLNVPVKEPQDFYSLGDIVANGQSLDGKIINVLAAVKSVGEPKYFTTSDRRKGHRCEVQLFDETLSSFVMICWDNESIQYAQSWAPRETVIFAADVKINFDKFRNCMVATIISKTIITTNPDTPEANILFNFIRESAEMLALDDEIGHQFRESINLQTITEVFTVEQLKMKALQSEGKSEPFYGIIFAYISTLNIDSETAKIIRNRCTRCHYVINEATKGCSFCSSFPFSSDTPAYLSFDLPVDLSDHTGTLPSCNLSDKVAEETLGCTIHEFLALTEAQKTALKWQLLLERSKIYFRVILSPSSRSGLRLSLLSCKLADPVESSLNLIGKGKEAAAKQLEKF</sequence>
<dbReference type="PANTHER" id="PTHR21166:SF2">
    <property type="entry name" value="CELL DIVISION CONTROL PROTEIN 24 OB DOMAIN-CONTAINING PROTEIN-RELATED"/>
    <property type="match status" value="1"/>
</dbReference>
<evidence type="ECO:0000256" key="13">
    <source>
        <dbReference type="ARBA" id="ARBA00055425"/>
    </source>
</evidence>
<protein>
    <recommendedName>
        <fullName evidence="15">Meiosis-specific with OB domain-containing protein</fullName>
    </recommendedName>
</protein>
<dbReference type="SUPFAM" id="SSF50249">
    <property type="entry name" value="Nucleic acid-binding proteins"/>
    <property type="match status" value="2"/>
</dbReference>
<comment type="subunit">
    <text evidence="14">Component of a multiprotein complex with RPA2 and SPATA22. Interacts with SPATA22. Interacts with the complex BRME1:HSF2BP:BRCA2.</text>
</comment>
<dbReference type="InterPro" id="IPR052469">
    <property type="entry name" value="MEIOB"/>
</dbReference>
<dbReference type="GeneID" id="129338475"/>
<dbReference type="GO" id="GO:0005694">
    <property type="term" value="C:chromosome"/>
    <property type="evidence" value="ECO:0007669"/>
    <property type="project" value="UniProtKB-SubCell"/>
</dbReference>
<dbReference type="AlphaFoldDB" id="A0AA97K560"/>
<evidence type="ECO:0000256" key="7">
    <source>
        <dbReference type="ARBA" id="ARBA00022801"/>
    </source>
</evidence>
<evidence type="ECO:0000256" key="3">
    <source>
        <dbReference type="ARBA" id="ARBA00004496"/>
    </source>
</evidence>
<keyword evidence="9" id="KW-0238">DNA-binding</keyword>
<keyword evidence="10" id="KW-0539">Nucleus</keyword>
<dbReference type="GO" id="GO:0003697">
    <property type="term" value="F:single-stranded DNA binding"/>
    <property type="evidence" value="ECO:0007669"/>
    <property type="project" value="TreeGrafter"/>
</dbReference>
<proteinExistence type="inferred from homology"/>
<evidence type="ECO:0000313" key="17">
    <source>
        <dbReference type="Proteomes" id="UP001190640"/>
    </source>
</evidence>
<dbReference type="InterPro" id="IPR012340">
    <property type="entry name" value="NA-bd_OB-fold"/>
</dbReference>
<name>A0AA97K560_EUBMA</name>
<dbReference type="GO" id="GO:0005634">
    <property type="term" value="C:nucleus"/>
    <property type="evidence" value="ECO:0007669"/>
    <property type="project" value="UniProtKB-SubCell"/>
</dbReference>
<evidence type="ECO:0000256" key="5">
    <source>
        <dbReference type="ARBA" id="ARBA00022490"/>
    </source>
</evidence>
<evidence type="ECO:0000313" key="18">
    <source>
        <dbReference type="RefSeq" id="XP_054848724.1"/>
    </source>
</evidence>
<dbReference type="Gene3D" id="2.40.50.140">
    <property type="entry name" value="Nucleic acid-binding proteins"/>
    <property type="match status" value="3"/>
</dbReference>
<keyword evidence="11" id="KW-0469">Meiosis</keyword>
<dbReference type="Proteomes" id="UP001190640">
    <property type="component" value="Chromosome 12"/>
</dbReference>
<dbReference type="PANTHER" id="PTHR21166">
    <property type="entry name" value="CELL DIVISION CONTROL PROTEIN 24 OB DOMAIN-CONTAINING PROTEIN-RELATED"/>
    <property type="match status" value="1"/>
</dbReference>
<evidence type="ECO:0000256" key="4">
    <source>
        <dbReference type="ARBA" id="ARBA00022454"/>
    </source>
</evidence>
<evidence type="ECO:0000256" key="15">
    <source>
        <dbReference type="ARBA" id="ARBA00073037"/>
    </source>
</evidence>
<dbReference type="CTD" id="254528"/>
<evidence type="ECO:0000256" key="8">
    <source>
        <dbReference type="ARBA" id="ARBA00022839"/>
    </source>
</evidence>
<keyword evidence="8" id="KW-0269">Exonuclease</keyword>
<evidence type="ECO:0000256" key="6">
    <source>
        <dbReference type="ARBA" id="ARBA00022722"/>
    </source>
</evidence>
<dbReference type="Pfam" id="PF24903">
    <property type="entry name" value="OB_MEIOB_N"/>
    <property type="match status" value="1"/>
</dbReference>
<keyword evidence="4" id="KW-0158">Chromosome</keyword>
<keyword evidence="6" id="KW-0540">Nuclease</keyword>